<comment type="caution">
    <text evidence="2">The sequence shown here is derived from an EMBL/GenBank/DDBJ whole genome shotgun (WGS) entry which is preliminary data.</text>
</comment>
<gene>
    <name evidence="2" type="ORF">HHL25_01050</name>
</gene>
<proteinExistence type="predicted"/>
<keyword evidence="1" id="KW-0812">Transmembrane</keyword>
<feature type="transmembrane region" description="Helical" evidence="1">
    <location>
        <begin position="12"/>
        <end position="34"/>
    </location>
</feature>
<keyword evidence="1" id="KW-0472">Membrane</keyword>
<keyword evidence="1" id="KW-1133">Transmembrane helix</keyword>
<dbReference type="EMBL" id="JABBGK010000001">
    <property type="protein sequence ID" value="NML72702.1"/>
    <property type="molecule type" value="Genomic_DNA"/>
</dbReference>
<dbReference type="RefSeq" id="WP_169586411.1">
    <property type="nucleotide sequence ID" value="NZ_JABBGK010000001.1"/>
</dbReference>
<accession>A0A7Y0FTT5</accession>
<reference evidence="2 3" key="1">
    <citation type="submission" date="2020-04" db="EMBL/GenBank/DDBJ databases">
        <title>Rhizobium sp. S-51 isolated from soil.</title>
        <authorList>
            <person name="Dahal R.H."/>
        </authorList>
    </citation>
    <scope>NUCLEOTIDE SEQUENCE [LARGE SCALE GENOMIC DNA]</scope>
    <source>
        <strain evidence="2 3">S-51</strain>
    </source>
</reference>
<sequence length="36" mass="3771">MAEKLAKRLGWFAGLWLLGVLSVGAVAMVIKLSLGA</sequence>
<organism evidence="2 3">
    <name type="scientific">Rhizobium terricola</name>
    <dbReference type="NCBI Taxonomy" id="2728849"/>
    <lineage>
        <taxon>Bacteria</taxon>
        <taxon>Pseudomonadati</taxon>
        <taxon>Pseudomonadota</taxon>
        <taxon>Alphaproteobacteria</taxon>
        <taxon>Hyphomicrobiales</taxon>
        <taxon>Rhizobiaceae</taxon>
        <taxon>Rhizobium/Agrobacterium group</taxon>
        <taxon>Rhizobium</taxon>
    </lineage>
</organism>
<evidence type="ECO:0000313" key="3">
    <source>
        <dbReference type="Proteomes" id="UP000541470"/>
    </source>
</evidence>
<evidence type="ECO:0000256" key="1">
    <source>
        <dbReference type="SAM" id="Phobius"/>
    </source>
</evidence>
<name>A0A7Y0FTT5_9HYPH</name>
<dbReference type="Pfam" id="PF10617">
    <property type="entry name" value="DUF2474"/>
    <property type="match status" value="1"/>
</dbReference>
<protein>
    <submittedName>
        <fullName evidence="2">DUF2474 family protein</fullName>
    </submittedName>
</protein>
<keyword evidence="3" id="KW-1185">Reference proteome</keyword>
<dbReference type="InterPro" id="IPR018895">
    <property type="entry name" value="DUF2474"/>
</dbReference>
<evidence type="ECO:0000313" key="2">
    <source>
        <dbReference type="EMBL" id="NML72702.1"/>
    </source>
</evidence>
<dbReference type="AlphaFoldDB" id="A0A7Y0FTT5"/>
<dbReference type="Proteomes" id="UP000541470">
    <property type="component" value="Unassembled WGS sequence"/>
</dbReference>